<reference evidence="2 3" key="1">
    <citation type="submission" date="2015-10" db="EMBL/GenBank/DDBJ databases">
        <title>Draft genome sequence of Streptomyces caeruleatus NRRL B-24802, type strain for the species Streptomyces caeruleatus.</title>
        <authorList>
            <person name="Ruckert C."/>
            <person name="Winkler A."/>
            <person name="Kalinowski J."/>
            <person name="Kampfer P."/>
            <person name="Glaeser S."/>
        </authorList>
    </citation>
    <scope>NUCLEOTIDE SEQUENCE [LARGE SCALE GENOMIC DNA]</scope>
    <source>
        <strain evidence="2 3">NRRL B-24802</strain>
    </source>
</reference>
<organism evidence="2 3">
    <name type="scientific">Streptomyces caeruleatus</name>
    <dbReference type="NCBI Taxonomy" id="661399"/>
    <lineage>
        <taxon>Bacteria</taxon>
        <taxon>Bacillati</taxon>
        <taxon>Actinomycetota</taxon>
        <taxon>Actinomycetes</taxon>
        <taxon>Kitasatosporales</taxon>
        <taxon>Streptomycetaceae</taxon>
        <taxon>Streptomyces</taxon>
    </lineage>
</organism>
<name>A0A101TNP0_9ACTN</name>
<comment type="caution">
    <text evidence="2">The sequence shown here is derived from an EMBL/GenBank/DDBJ whole genome shotgun (WGS) entry which is preliminary data.</text>
</comment>
<keyword evidence="3" id="KW-1185">Reference proteome</keyword>
<protein>
    <submittedName>
        <fullName evidence="2">Uncharacterized protein</fullName>
    </submittedName>
</protein>
<feature type="compositionally biased region" description="Basic and acidic residues" evidence="1">
    <location>
        <begin position="29"/>
        <end position="41"/>
    </location>
</feature>
<dbReference type="EMBL" id="LMWY01000046">
    <property type="protein sequence ID" value="KUN95674.1"/>
    <property type="molecule type" value="Genomic_DNA"/>
</dbReference>
<dbReference type="Proteomes" id="UP000053429">
    <property type="component" value="Unassembled WGS sequence"/>
</dbReference>
<evidence type="ECO:0000313" key="3">
    <source>
        <dbReference type="Proteomes" id="UP000053429"/>
    </source>
</evidence>
<evidence type="ECO:0000313" key="2">
    <source>
        <dbReference type="EMBL" id="KUN95674.1"/>
    </source>
</evidence>
<accession>A0A101TNP0</accession>
<evidence type="ECO:0000256" key="1">
    <source>
        <dbReference type="SAM" id="MobiDB-lite"/>
    </source>
</evidence>
<gene>
    <name evidence="2" type="ORF">AQJ67_34510</name>
</gene>
<feature type="region of interest" description="Disordered" evidence="1">
    <location>
        <begin position="27"/>
        <end position="51"/>
    </location>
</feature>
<proteinExistence type="predicted"/>
<dbReference type="AlphaFoldDB" id="A0A101TNP0"/>
<sequence length="61" mass="6587">MNKRQISLQDKRDHVVRRGPVCVFVGADDGEKGVGRHREGDPAGPGGTAADLVLIQPARPW</sequence>